<comment type="catalytic activity">
    <reaction evidence="1">
        <text>S-ubiquitinyl-[E2 ubiquitin-conjugating enzyme]-L-cysteine + [acceptor protein]-L-lysine = [E2 ubiquitin-conjugating enzyme]-L-cysteine + N(6)-ubiquitinyl-[acceptor protein]-L-lysine.</text>
        <dbReference type="EC" id="2.3.2.27"/>
    </reaction>
</comment>
<dbReference type="EC" id="2.3.2.27" evidence="4"/>
<evidence type="ECO:0000256" key="9">
    <source>
        <dbReference type="ARBA" id="ARBA00022833"/>
    </source>
</evidence>
<dbReference type="Gene3D" id="3.30.40.10">
    <property type="entry name" value="Zinc/RING finger domain, C3HC4 (zinc finger)"/>
    <property type="match status" value="2"/>
</dbReference>
<protein>
    <recommendedName>
        <fullName evidence="4">RING-type E3 ubiquitin transferase</fullName>
        <ecNumber evidence="4">2.3.2.27</ecNumber>
    </recommendedName>
</protein>
<dbReference type="GO" id="GO:0061630">
    <property type="term" value="F:ubiquitin protein ligase activity"/>
    <property type="evidence" value="ECO:0007669"/>
    <property type="project" value="UniProtKB-EC"/>
</dbReference>
<dbReference type="UniPathway" id="UPA00143"/>
<dbReference type="STRING" id="77586.A0A0D9WCY1"/>
<feature type="domain" description="SIAH-type" evidence="12">
    <location>
        <begin position="328"/>
        <end position="387"/>
    </location>
</feature>
<dbReference type="Proteomes" id="UP000032180">
    <property type="component" value="Chromosome 5"/>
</dbReference>
<dbReference type="SUPFAM" id="SSF49599">
    <property type="entry name" value="TRAF domain-like"/>
    <property type="match status" value="2"/>
</dbReference>
<dbReference type="HOGENOM" id="CLU_331870_0_0_1"/>
<evidence type="ECO:0000313" key="14">
    <source>
        <dbReference type="Proteomes" id="UP000032180"/>
    </source>
</evidence>
<dbReference type="AlphaFoldDB" id="A0A0D9WCY1"/>
<dbReference type="eggNOG" id="KOG3002">
    <property type="taxonomic scope" value="Eukaryota"/>
</dbReference>
<keyword evidence="9" id="KW-0862">Zinc</keyword>
<proteinExistence type="inferred from homology"/>
<keyword evidence="14" id="KW-1185">Reference proteome</keyword>
<dbReference type="GO" id="GO:0008270">
    <property type="term" value="F:zinc ion binding"/>
    <property type="evidence" value="ECO:0007669"/>
    <property type="project" value="UniProtKB-KW"/>
</dbReference>
<evidence type="ECO:0000256" key="10">
    <source>
        <dbReference type="PROSITE-ProRule" id="PRU00455"/>
    </source>
</evidence>
<feature type="compositionally biased region" description="Basic and acidic residues" evidence="11">
    <location>
        <begin position="554"/>
        <end position="576"/>
    </location>
</feature>
<evidence type="ECO:0000256" key="4">
    <source>
        <dbReference type="ARBA" id="ARBA00012483"/>
    </source>
</evidence>
<evidence type="ECO:0000256" key="8">
    <source>
        <dbReference type="ARBA" id="ARBA00022786"/>
    </source>
</evidence>
<evidence type="ECO:0000256" key="5">
    <source>
        <dbReference type="ARBA" id="ARBA00022679"/>
    </source>
</evidence>
<dbReference type="CDD" id="cd16571">
    <property type="entry name" value="RING-HC_SIAHs"/>
    <property type="match status" value="2"/>
</dbReference>
<dbReference type="Gramene" id="LPERR05G03350.2">
    <property type="protein sequence ID" value="LPERR05G03350.2"/>
    <property type="gene ID" value="LPERR05G03350"/>
</dbReference>
<dbReference type="InterPro" id="IPR052088">
    <property type="entry name" value="E3_ubiquitin-ligase_SINA"/>
</dbReference>
<feature type="compositionally biased region" description="Acidic residues" evidence="11">
    <location>
        <begin position="138"/>
        <end position="181"/>
    </location>
</feature>
<dbReference type="Pfam" id="PF21362">
    <property type="entry name" value="Sina_RING"/>
    <property type="match status" value="2"/>
</dbReference>
<evidence type="ECO:0000256" key="3">
    <source>
        <dbReference type="ARBA" id="ARBA00009119"/>
    </source>
</evidence>
<evidence type="ECO:0000256" key="7">
    <source>
        <dbReference type="ARBA" id="ARBA00022771"/>
    </source>
</evidence>
<dbReference type="EnsemblPlants" id="LPERR05G03350.2">
    <property type="protein sequence ID" value="LPERR05G03350.2"/>
    <property type="gene ID" value="LPERR05G03350"/>
</dbReference>
<reference evidence="14" key="2">
    <citation type="submission" date="2013-12" db="EMBL/GenBank/DDBJ databases">
        <authorList>
            <person name="Yu Y."/>
            <person name="Lee S."/>
            <person name="de Baynast K."/>
            <person name="Wissotski M."/>
            <person name="Liu L."/>
            <person name="Talag J."/>
            <person name="Goicoechea J."/>
            <person name="Angelova A."/>
            <person name="Jetty R."/>
            <person name="Kudrna D."/>
            <person name="Golser W."/>
            <person name="Rivera L."/>
            <person name="Zhang J."/>
            <person name="Wing R."/>
        </authorList>
    </citation>
    <scope>NUCLEOTIDE SEQUENCE</scope>
</reference>
<evidence type="ECO:0000259" key="12">
    <source>
        <dbReference type="PROSITE" id="PS51081"/>
    </source>
</evidence>
<dbReference type="GO" id="GO:0005737">
    <property type="term" value="C:cytoplasm"/>
    <property type="evidence" value="ECO:0007669"/>
    <property type="project" value="TreeGrafter"/>
</dbReference>
<dbReference type="InterPro" id="IPR013083">
    <property type="entry name" value="Znf_RING/FYVE/PHD"/>
</dbReference>
<keyword evidence="7 10" id="KW-0863">Zinc-finger</keyword>
<feature type="compositionally biased region" description="Acidic residues" evidence="11">
    <location>
        <begin position="531"/>
        <end position="553"/>
    </location>
</feature>
<comment type="pathway">
    <text evidence="2">Protein modification; protein ubiquitination.</text>
</comment>
<dbReference type="PANTHER" id="PTHR10315:SF162">
    <property type="entry name" value="RING-TYPE E3 UBIQUITIN TRANSFERASE"/>
    <property type="match status" value="1"/>
</dbReference>
<evidence type="ECO:0000256" key="2">
    <source>
        <dbReference type="ARBA" id="ARBA00004906"/>
    </source>
</evidence>
<evidence type="ECO:0000256" key="11">
    <source>
        <dbReference type="SAM" id="MobiDB-lite"/>
    </source>
</evidence>
<keyword evidence="8" id="KW-0833">Ubl conjugation pathway</keyword>
<dbReference type="PROSITE" id="PS51081">
    <property type="entry name" value="ZF_SIAH"/>
    <property type="match status" value="2"/>
</dbReference>
<evidence type="ECO:0000313" key="13">
    <source>
        <dbReference type="EnsemblPlants" id="LPERR05G03350.2"/>
    </source>
</evidence>
<accession>A0A0D9WCY1</accession>
<evidence type="ECO:0000256" key="6">
    <source>
        <dbReference type="ARBA" id="ARBA00022723"/>
    </source>
</evidence>
<reference evidence="13" key="3">
    <citation type="submission" date="2015-04" db="UniProtKB">
        <authorList>
            <consortium name="EnsemblPlants"/>
        </authorList>
    </citation>
    <scope>IDENTIFICATION</scope>
</reference>
<feature type="compositionally biased region" description="Acidic residues" evidence="11">
    <location>
        <begin position="195"/>
        <end position="212"/>
    </location>
</feature>
<comment type="similarity">
    <text evidence="3">Belongs to the SINA (Seven in absentia) family.</text>
</comment>
<dbReference type="GO" id="GO:0016567">
    <property type="term" value="P:protein ubiquitination"/>
    <property type="evidence" value="ECO:0007669"/>
    <property type="project" value="UniProtKB-UniPathway"/>
</dbReference>
<feature type="region of interest" description="Disordered" evidence="11">
    <location>
        <begin position="93"/>
        <end position="212"/>
    </location>
</feature>
<evidence type="ECO:0000256" key="1">
    <source>
        <dbReference type="ARBA" id="ARBA00000900"/>
    </source>
</evidence>
<organism evidence="13 14">
    <name type="scientific">Leersia perrieri</name>
    <dbReference type="NCBI Taxonomy" id="77586"/>
    <lineage>
        <taxon>Eukaryota</taxon>
        <taxon>Viridiplantae</taxon>
        <taxon>Streptophyta</taxon>
        <taxon>Embryophyta</taxon>
        <taxon>Tracheophyta</taxon>
        <taxon>Spermatophyta</taxon>
        <taxon>Magnoliopsida</taxon>
        <taxon>Liliopsida</taxon>
        <taxon>Poales</taxon>
        <taxon>Poaceae</taxon>
        <taxon>BOP clade</taxon>
        <taxon>Oryzoideae</taxon>
        <taxon>Oryzeae</taxon>
        <taxon>Oryzinae</taxon>
        <taxon>Leersia</taxon>
    </lineage>
</organism>
<sequence length="863" mass="92917">MLNVTPETSGRAISVLCIRQHAAQAKMKCSLGLFISWFDFAGDGHHQKSRFQLVCSDLAGGLPDDPNHLYQMTVPGFVTGDDNDDGIRTSVRETSAHASKRLRIAPEYTDCTDQESSHRHEEDEEGDQREDERQAESDLGDGEEEERLGHEEDGDGGEEDNGGRVEEEEEERLGDDEDGAGEEIHGHEEDGSGSGEEEEEEIDTEPDDDGMEEEEIAGVVHGRVDEEMPAVDHGGDSVEAEIATADPPPPPPPRAAVAGVTVEDGDALDCGVCYNPLKPPIYQCEVGHVVCSPCHERMTPTPTCHVCRVPVTGGAYRRCHAMERLVSSIHVACPHAAHGCAAAPPYHDLESHLDTCPHAPNCHCPGDGCGFVGSTTALLAHFAAAAHGWPCVTHLRSGEDFALDDGLNFHLVKRHLIMINVTRLPLIGRAISVLCIHPHAAAADEMRCELRLFSVSRRGEDYHDQKAVFRMDHSDLANGLPAGENQRFQFVVPRHVNDDYDGAIHIRDYYESNNGTIGGGGEESHGHEEDGGGGEDEEETQGEPDDDDGVEGSESDRGDGLEERETAGVVDAREETPPADAPAAVAGVTVEDGDALDCGVCYHPLKPPIYPCEVGHVVCSPCHDRMTPTPTCHVCRVPVTGGAYRRCHAMERLVSSIHVACPHAAHSFAATPPYHDLESHLDTCPHAPNCHCPGDGCGFVGSTTVLLAHFAAAVHAWPCDTRTAAAAGDTYSLDDGFNFLRVEHHDAAGGGGGDRLVMLNMTREAYGRAISVLCIHPNAAAVAAAMRCEIRYESRVGYYYGGGDDGAPWHGHVQKSVFDVGHSDLAGGLPDPKQGFQFILPSCVMPDDGEGFIRIHVRMIVIN</sequence>
<dbReference type="PANTHER" id="PTHR10315">
    <property type="entry name" value="E3 UBIQUITIN PROTEIN LIGASE SIAH"/>
    <property type="match status" value="1"/>
</dbReference>
<keyword evidence="5" id="KW-0808">Transferase</keyword>
<keyword evidence="6" id="KW-0479">Metal-binding</keyword>
<name>A0A0D9WCY1_9ORYZ</name>
<dbReference type="InterPro" id="IPR049548">
    <property type="entry name" value="Sina-like_RING"/>
</dbReference>
<feature type="region of interest" description="Disordered" evidence="11">
    <location>
        <begin position="513"/>
        <end position="584"/>
    </location>
</feature>
<dbReference type="InterPro" id="IPR013010">
    <property type="entry name" value="Znf_SIAH"/>
</dbReference>
<feature type="domain" description="SIAH-type" evidence="12">
    <location>
        <begin position="656"/>
        <end position="715"/>
    </location>
</feature>
<reference evidence="13 14" key="1">
    <citation type="submission" date="2012-08" db="EMBL/GenBank/DDBJ databases">
        <title>Oryza genome evolution.</title>
        <authorList>
            <person name="Wing R.A."/>
        </authorList>
    </citation>
    <scope>NUCLEOTIDE SEQUENCE</scope>
</reference>